<comment type="caution">
    <text evidence="1">The sequence shown here is derived from an EMBL/GenBank/DDBJ whole genome shotgun (WGS) entry which is preliminary data.</text>
</comment>
<dbReference type="RefSeq" id="WP_167044090.1">
    <property type="nucleotide sequence ID" value="NZ_JAAOZB010000001.1"/>
</dbReference>
<evidence type="ECO:0000313" key="1">
    <source>
        <dbReference type="EMBL" id="MBA8815227.1"/>
    </source>
</evidence>
<protein>
    <submittedName>
        <fullName evidence="1">Uncharacterized protein</fullName>
    </submittedName>
</protein>
<organism evidence="1 2">
    <name type="scientific">Microbacterium halimionae</name>
    <dbReference type="NCBI Taxonomy" id="1526413"/>
    <lineage>
        <taxon>Bacteria</taxon>
        <taxon>Bacillati</taxon>
        <taxon>Actinomycetota</taxon>
        <taxon>Actinomycetes</taxon>
        <taxon>Micrococcales</taxon>
        <taxon>Microbacteriaceae</taxon>
        <taxon>Microbacterium</taxon>
    </lineage>
</organism>
<sequence length="54" mass="5996">MLYLLEGGPRAKQLVDDLPVNYHVNAPNETPECVEVLEGLVADVAHWRPASDRP</sequence>
<proteinExistence type="predicted"/>
<dbReference type="AlphaFoldDB" id="A0A7W3JLV5"/>
<evidence type="ECO:0000313" key="2">
    <source>
        <dbReference type="Proteomes" id="UP000526083"/>
    </source>
</evidence>
<keyword evidence="2" id="KW-1185">Reference proteome</keyword>
<dbReference type="Proteomes" id="UP000526083">
    <property type="component" value="Unassembled WGS sequence"/>
</dbReference>
<name>A0A7W3JLV5_9MICO</name>
<gene>
    <name evidence="1" type="ORF">FHX48_000279</name>
</gene>
<accession>A0A7W3JLV5</accession>
<reference evidence="1 2" key="1">
    <citation type="submission" date="2020-07" db="EMBL/GenBank/DDBJ databases">
        <title>Sequencing the genomes of 1000 actinobacteria strains.</title>
        <authorList>
            <person name="Klenk H.-P."/>
        </authorList>
    </citation>
    <scope>NUCLEOTIDE SEQUENCE [LARGE SCALE GENOMIC DNA]</scope>
    <source>
        <strain evidence="1 2">DSM 27576</strain>
    </source>
</reference>
<dbReference type="EMBL" id="JACGWY010000001">
    <property type="protein sequence ID" value="MBA8815227.1"/>
    <property type="molecule type" value="Genomic_DNA"/>
</dbReference>